<accession>A0A8H3F9W7</accession>
<proteinExistence type="predicted"/>
<reference evidence="4" key="1">
    <citation type="submission" date="2021-03" db="EMBL/GenBank/DDBJ databases">
        <authorList>
            <person name="Tagirdzhanova G."/>
        </authorList>
    </citation>
    <scope>NUCLEOTIDE SEQUENCE</scope>
</reference>
<keyword evidence="5" id="KW-1185">Reference proteome</keyword>
<dbReference type="OrthoDB" id="422005at2759"/>
<dbReference type="AlphaFoldDB" id="A0A8H3F9W7"/>
<evidence type="ECO:0000313" key="4">
    <source>
        <dbReference type="EMBL" id="CAF9918782.1"/>
    </source>
</evidence>
<dbReference type="InterPro" id="IPR002059">
    <property type="entry name" value="CSP_DNA-bd"/>
</dbReference>
<dbReference type="PANTHER" id="PTHR12962:SF1">
    <property type="entry name" value="COLD SHOCK DOMAIN-CONTAINING PROTEIN CG9705"/>
    <property type="match status" value="1"/>
</dbReference>
<sequence>MAEDRQHGVVKRWTEKGFGFIERPDFGDSIFCHNRETPDRTALVPGSKVSFVYENDEKGGKAKNVLIEEAIVEDDSARETGTIQRWNAEKGFGFIGRANGGEDAFVHKKDCGGKDLVKGQAVSFVVETGPKGASAKNVREEEGGAVGEEAVEEDEGERELGKVKSYNEEKGFAFIGRCAGGDDVFGHKREFGGVEPYVGQPVSFILETTEKGDIAKKTRQEDSVPEPILSDEGREFGTVKNFNTEKGFGFIVRKKGGDDAHVHEKQCNGLILQKDMCVSFVCEDSGKGPAAKDLRQEDPARVARVTAKVHYGKVERYLDPPESKPDSGYGFITPLNEISYGPPKKYYFHMSAIETPDEYGGIEPGTGVSFIVTSARKGVQAVAVTVADPPTEDKENEDPMNASFATFKVEETDDTGDAAEANTWGAGGSDAWA</sequence>
<feature type="domain" description="CSD" evidence="3">
    <location>
        <begin position="316"/>
        <end position="386"/>
    </location>
</feature>
<keyword evidence="1" id="KW-0597">Phosphoprotein</keyword>
<protein>
    <recommendedName>
        <fullName evidence="3">CSD domain-containing protein</fullName>
    </recommendedName>
</protein>
<feature type="domain" description="CSD" evidence="3">
    <location>
        <begin position="234"/>
        <end position="296"/>
    </location>
</feature>
<dbReference type="InterPro" id="IPR052069">
    <property type="entry name" value="Ca-reg_mRNA-binding_domain"/>
</dbReference>
<dbReference type="Pfam" id="PF00313">
    <property type="entry name" value="CSD"/>
    <property type="match status" value="3"/>
</dbReference>
<dbReference type="CDD" id="cd04458">
    <property type="entry name" value="CSP_CDS"/>
    <property type="match status" value="4"/>
</dbReference>
<dbReference type="GO" id="GO:0003730">
    <property type="term" value="F:mRNA 3'-UTR binding"/>
    <property type="evidence" value="ECO:0007669"/>
    <property type="project" value="TreeGrafter"/>
</dbReference>
<evidence type="ECO:0000259" key="3">
    <source>
        <dbReference type="PROSITE" id="PS51857"/>
    </source>
</evidence>
<evidence type="ECO:0000313" key="5">
    <source>
        <dbReference type="Proteomes" id="UP000664534"/>
    </source>
</evidence>
<dbReference type="Proteomes" id="UP000664534">
    <property type="component" value="Unassembled WGS sequence"/>
</dbReference>
<feature type="domain" description="CSD" evidence="3">
    <location>
        <begin position="5"/>
        <end position="67"/>
    </location>
</feature>
<dbReference type="SMART" id="SM00357">
    <property type="entry name" value="CSP"/>
    <property type="match status" value="5"/>
</dbReference>
<feature type="domain" description="CSD" evidence="3">
    <location>
        <begin position="78"/>
        <end position="140"/>
    </location>
</feature>
<name>A0A8H3F9W7_9LECA</name>
<dbReference type="InterPro" id="IPR011129">
    <property type="entry name" value="CSD"/>
</dbReference>
<evidence type="ECO:0000256" key="1">
    <source>
        <dbReference type="ARBA" id="ARBA00022553"/>
    </source>
</evidence>
<dbReference type="SUPFAM" id="SSF50249">
    <property type="entry name" value="Nucleic acid-binding proteins"/>
    <property type="match status" value="5"/>
</dbReference>
<dbReference type="GO" id="GO:0043488">
    <property type="term" value="P:regulation of mRNA stability"/>
    <property type="evidence" value="ECO:0007669"/>
    <property type="project" value="TreeGrafter"/>
</dbReference>
<comment type="caution">
    <text evidence="4">The sequence shown here is derived from an EMBL/GenBank/DDBJ whole genome shotgun (WGS) entry which is preliminary data.</text>
</comment>
<dbReference type="PROSITE" id="PS51857">
    <property type="entry name" value="CSD_2"/>
    <property type="match status" value="5"/>
</dbReference>
<feature type="domain" description="CSD" evidence="3">
    <location>
        <begin position="158"/>
        <end position="220"/>
    </location>
</feature>
<gene>
    <name evidence="4" type="ORF">IMSHALPRED_004413</name>
</gene>
<evidence type="ECO:0000256" key="2">
    <source>
        <dbReference type="SAM" id="MobiDB-lite"/>
    </source>
</evidence>
<organism evidence="4 5">
    <name type="scientific">Imshaugia aleurites</name>
    <dbReference type="NCBI Taxonomy" id="172621"/>
    <lineage>
        <taxon>Eukaryota</taxon>
        <taxon>Fungi</taxon>
        <taxon>Dikarya</taxon>
        <taxon>Ascomycota</taxon>
        <taxon>Pezizomycotina</taxon>
        <taxon>Lecanoromycetes</taxon>
        <taxon>OSLEUM clade</taxon>
        <taxon>Lecanoromycetidae</taxon>
        <taxon>Lecanorales</taxon>
        <taxon>Lecanorineae</taxon>
        <taxon>Parmeliaceae</taxon>
        <taxon>Imshaugia</taxon>
    </lineage>
</organism>
<dbReference type="EMBL" id="CAJPDT010000021">
    <property type="protein sequence ID" value="CAF9918782.1"/>
    <property type="molecule type" value="Genomic_DNA"/>
</dbReference>
<dbReference type="Gene3D" id="2.40.50.140">
    <property type="entry name" value="Nucleic acid-binding proteins"/>
    <property type="match status" value="5"/>
</dbReference>
<dbReference type="PRINTS" id="PR00050">
    <property type="entry name" value="COLDSHOCK"/>
</dbReference>
<feature type="region of interest" description="Disordered" evidence="2">
    <location>
        <begin position="408"/>
        <end position="433"/>
    </location>
</feature>
<feature type="region of interest" description="Disordered" evidence="2">
    <location>
        <begin position="135"/>
        <end position="160"/>
    </location>
</feature>
<dbReference type="InterPro" id="IPR012340">
    <property type="entry name" value="NA-bd_OB-fold"/>
</dbReference>
<dbReference type="GO" id="GO:0005737">
    <property type="term" value="C:cytoplasm"/>
    <property type="evidence" value="ECO:0007669"/>
    <property type="project" value="TreeGrafter"/>
</dbReference>
<dbReference type="PANTHER" id="PTHR12962">
    <property type="entry name" value="CALCIUM-REGULATED HEAT STABLE PROTEIN CRHSP-24-RELATED"/>
    <property type="match status" value="1"/>
</dbReference>